<comment type="caution">
    <text evidence="4">The sequence shown here is derived from an EMBL/GenBank/DDBJ whole genome shotgun (WGS) entry which is preliminary data.</text>
</comment>
<keyword evidence="5" id="KW-1185">Reference proteome</keyword>
<comment type="similarity">
    <text evidence="1">Belongs to the polysaccharide synthase family.</text>
</comment>
<dbReference type="InterPro" id="IPR003869">
    <property type="entry name" value="Polysac_CapD-like"/>
</dbReference>
<keyword evidence="2" id="KW-0812">Transmembrane</keyword>
<dbReference type="InterPro" id="IPR051203">
    <property type="entry name" value="Polysaccharide_Synthase-Rel"/>
</dbReference>
<dbReference type="Proteomes" id="UP000245627">
    <property type="component" value="Unassembled WGS sequence"/>
</dbReference>
<dbReference type="AlphaFoldDB" id="A0A2T8HJI3"/>
<feature type="domain" description="Polysaccharide biosynthesis protein CapD-like" evidence="3">
    <location>
        <begin position="307"/>
        <end position="590"/>
    </location>
</feature>
<feature type="transmembrane region" description="Helical" evidence="2">
    <location>
        <begin position="84"/>
        <end position="110"/>
    </location>
</feature>
<dbReference type="CDD" id="cd05237">
    <property type="entry name" value="UDP_invert_4-6DH_SDR_e"/>
    <property type="match status" value="1"/>
</dbReference>
<keyword evidence="2" id="KW-0472">Membrane</keyword>
<reference evidence="4 5" key="1">
    <citation type="submission" date="2018-04" db="EMBL/GenBank/DDBJ databases">
        <title>Sphingobacterium cortibacter sp. nov.</title>
        <authorList>
            <person name="Li Y."/>
        </authorList>
    </citation>
    <scope>NUCLEOTIDE SEQUENCE [LARGE SCALE GENOMIC DNA]</scope>
    <source>
        <strain evidence="4 5">2c-3</strain>
    </source>
</reference>
<evidence type="ECO:0000313" key="4">
    <source>
        <dbReference type="EMBL" id="PVH25599.1"/>
    </source>
</evidence>
<dbReference type="PANTHER" id="PTHR43318:SF1">
    <property type="entry name" value="POLYSACCHARIDE BIOSYNTHESIS PROTEIN EPSC-RELATED"/>
    <property type="match status" value="1"/>
</dbReference>
<sequence>MFISPILKSKLLMHGPRWLVLLIDFFVVWCCFCLSYLLIMRVLGEINVSTMLRQGGLVSLVYAFSFLVYKPFKGIIRRTSLNDLFLIGNSILLSLLILFVSAYSVDLLFFDHAAPFSIKHNIFHFSHTQLFVHGMMVGIAMSGLRLLYRELFHQLFWYNKDNAIAVILFGAGNMGHNTYNLLHLGSRNRYRVVAIVDDNPNRIGKHINGVIVRPLSQLNWALLEQVGGAQELIIAIDDVDPERLSRISSVAEKLPLKIKVIPPSSKYIEGAVAAQHIRTLKIEDLLGRKTINIENPIVSEALRDKTILVTGGAGSIGSELVRQIARSNCKKLIIVDQAESALYDIQQELKCILDSKRMNPVVGDVRDTIFMDALFERERPDLIFHAAAYKHVPLMEDNPYEAVWTNVVGTSVIARLADKYMVEKFVMISTDKAVNPTNVMGATKRIAEIFVAALNRASKTSFIVTRFGNVLGSNGSVIPLFEKQIKEGGPLTITHPEITRYFMTIPEACQLVQEAAVMGKGGEVFVFDMGRPVRIMELAKKMIALKGLQYPVDIDIKIVGLRPGEKVYEELLANGENTIKTYHEKIMIAKVNTDDLAQRYIQINDLCQYTQSMRVNYCNHELVSKMKEIVPEFKSQNSAFAVLDTDTPDYLANTERSA</sequence>
<feature type="transmembrane region" description="Helical" evidence="2">
    <location>
        <begin position="18"/>
        <end position="39"/>
    </location>
</feature>
<dbReference type="Pfam" id="PF02719">
    <property type="entry name" value="Polysacc_synt_2"/>
    <property type="match status" value="1"/>
</dbReference>
<proteinExistence type="inferred from homology"/>
<dbReference type="SUPFAM" id="SSF51735">
    <property type="entry name" value="NAD(P)-binding Rossmann-fold domains"/>
    <property type="match status" value="2"/>
</dbReference>
<protein>
    <submittedName>
        <fullName evidence="4">Polysaccharide biosynthesis protein</fullName>
    </submittedName>
</protein>
<evidence type="ECO:0000259" key="3">
    <source>
        <dbReference type="Pfam" id="PF02719"/>
    </source>
</evidence>
<feature type="transmembrane region" description="Helical" evidence="2">
    <location>
        <begin position="51"/>
        <end position="72"/>
    </location>
</feature>
<name>A0A2T8HJI3_9SPHI</name>
<feature type="transmembrane region" description="Helical" evidence="2">
    <location>
        <begin position="130"/>
        <end position="148"/>
    </location>
</feature>
<accession>A0A2T8HJI3</accession>
<evidence type="ECO:0000256" key="2">
    <source>
        <dbReference type="SAM" id="Phobius"/>
    </source>
</evidence>
<dbReference type="OrthoDB" id="9803111at2"/>
<dbReference type="Gene3D" id="3.40.50.720">
    <property type="entry name" value="NAD(P)-binding Rossmann-like Domain"/>
    <property type="match status" value="2"/>
</dbReference>
<keyword evidence="2" id="KW-1133">Transmembrane helix</keyword>
<evidence type="ECO:0000256" key="1">
    <source>
        <dbReference type="ARBA" id="ARBA00007430"/>
    </source>
</evidence>
<organism evidence="4 5">
    <name type="scientific">Sphingobacterium corticibacter</name>
    <dbReference type="NCBI Taxonomy" id="2171749"/>
    <lineage>
        <taxon>Bacteria</taxon>
        <taxon>Pseudomonadati</taxon>
        <taxon>Bacteroidota</taxon>
        <taxon>Sphingobacteriia</taxon>
        <taxon>Sphingobacteriales</taxon>
        <taxon>Sphingobacteriaceae</taxon>
        <taxon>Sphingobacterium</taxon>
    </lineage>
</organism>
<evidence type="ECO:0000313" key="5">
    <source>
        <dbReference type="Proteomes" id="UP000245627"/>
    </source>
</evidence>
<dbReference type="EMBL" id="QDKG01000002">
    <property type="protein sequence ID" value="PVH25599.1"/>
    <property type="molecule type" value="Genomic_DNA"/>
</dbReference>
<dbReference type="InterPro" id="IPR036291">
    <property type="entry name" value="NAD(P)-bd_dom_sf"/>
</dbReference>
<gene>
    <name evidence="4" type="ORF">DC487_06555</name>
</gene>
<dbReference type="PANTHER" id="PTHR43318">
    <property type="entry name" value="UDP-N-ACETYLGLUCOSAMINE 4,6-DEHYDRATASE"/>
    <property type="match status" value="1"/>
</dbReference>